<dbReference type="AlphaFoldDB" id="A0ABD1U5J2"/>
<accession>A0ABD1U5J2</accession>
<dbReference type="EMBL" id="JBFOLJ010000007">
    <property type="protein sequence ID" value="KAL2520273.1"/>
    <property type="molecule type" value="Genomic_DNA"/>
</dbReference>
<name>A0ABD1U5J2_9LAMI</name>
<reference evidence="2" key="1">
    <citation type="submission" date="2024-07" db="EMBL/GenBank/DDBJ databases">
        <title>Two chromosome-level genome assemblies of Korean endemic species Abeliophyllum distichum and Forsythia ovata (Oleaceae).</title>
        <authorList>
            <person name="Jang H."/>
        </authorList>
    </citation>
    <scope>NUCLEOTIDE SEQUENCE [LARGE SCALE GENOMIC DNA]</scope>
</reference>
<organism evidence="1 2">
    <name type="scientific">Forsythia ovata</name>
    <dbReference type="NCBI Taxonomy" id="205694"/>
    <lineage>
        <taxon>Eukaryota</taxon>
        <taxon>Viridiplantae</taxon>
        <taxon>Streptophyta</taxon>
        <taxon>Embryophyta</taxon>
        <taxon>Tracheophyta</taxon>
        <taxon>Spermatophyta</taxon>
        <taxon>Magnoliopsida</taxon>
        <taxon>eudicotyledons</taxon>
        <taxon>Gunneridae</taxon>
        <taxon>Pentapetalae</taxon>
        <taxon>asterids</taxon>
        <taxon>lamiids</taxon>
        <taxon>Lamiales</taxon>
        <taxon>Oleaceae</taxon>
        <taxon>Forsythieae</taxon>
        <taxon>Forsythia</taxon>
    </lineage>
</organism>
<proteinExistence type="predicted"/>
<dbReference type="Proteomes" id="UP001604277">
    <property type="component" value="Unassembled WGS sequence"/>
</dbReference>
<gene>
    <name evidence="1" type="ORF">Fot_24196</name>
</gene>
<sequence>MGASAKILNTEKLSPTEGWTIVMPCRGKKTRSFNKILILEQQREEKPWAPIDLKCRLVIRNSRTLIFSVLSWTKCKILTCWLSFLSVGSRNEDADGDLWY</sequence>
<evidence type="ECO:0000313" key="2">
    <source>
        <dbReference type="Proteomes" id="UP001604277"/>
    </source>
</evidence>
<evidence type="ECO:0000313" key="1">
    <source>
        <dbReference type="EMBL" id="KAL2520273.1"/>
    </source>
</evidence>
<comment type="caution">
    <text evidence="1">The sequence shown here is derived from an EMBL/GenBank/DDBJ whole genome shotgun (WGS) entry which is preliminary data.</text>
</comment>
<keyword evidence="2" id="KW-1185">Reference proteome</keyword>
<protein>
    <submittedName>
        <fullName evidence="1">Protein SENSITIVITY TO RED LIGHT REDUCED 1-like</fullName>
    </submittedName>
</protein>